<evidence type="ECO:0000313" key="3">
    <source>
        <dbReference type="EMBL" id="MFC4601721.1"/>
    </source>
</evidence>
<sequence>MEDAVRLIQEINQIEYEINARLRFEFDQLIDDTLTDKQLIVLELIRSNPSIHAGEIAQRLRITPSAVSQILNALEKKKRLTRTINPDNRREIRLELTPEAENDFEKMETVERAIIQKYYSQLAPEELLQLKSILTKLNEIVQRSDEEEKEGEGT</sequence>
<dbReference type="PANTHER" id="PTHR33164:SF99">
    <property type="entry name" value="MARR FAMILY REGULATORY PROTEIN"/>
    <property type="match status" value="1"/>
</dbReference>
<feature type="domain" description="HTH marR-type" evidence="2">
    <location>
        <begin position="4"/>
        <end position="139"/>
    </location>
</feature>
<accession>A0ABV9FI98</accession>
<proteinExistence type="predicted"/>
<dbReference type="InterPro" id="IPR000835">
    <property type="entry name" value="HTH_MarR-typ"/>
</dbReference>
<evidence type="ECO:0000259" key="2">
    <source>
        <dbReference type="PROSITE" id="PS50995"/>
    </source>
</evidence>
<comment type="caution">
    <text evidence="3">The sequence shown here is derived from an EMBL/GenBank/DDBJ whole genome shotgun (WGS) entry which is preliminary data.</text>
</comment>
<reference evidence="4" key="1">
    <citation type="journal article" date="2019" name="Int. J. Syst. Evol. Microbiol.">
        <title>The Global Catalogue of Microorganisms (GCM) 10K type strain sequencing project: providing services to taxonomists for standard genome sequencing and annotation.</title>
        <authorList>
            <consortium name="The Broad Institute Genomics Platform"/>
            <consortium name="The Broad Institute Genome Sequencing Center for Infectious Disease"/>
            <person name="Wu L."/>
            <person name="Ma J."/>
        </authorList>
    </citation>
    <scope>NUCLEOTIDE SEQUENCE [LARGE SCALE GENOMIC DNA]</scope>
    <source>
        <strain evidence="4">CCUG 49571</strain>
    </source>
</reference>
<dbReference type="InterPro" id="IPR036390">
    <property type="entry name" value="WH_DNA-bd_sf"/>
</dbReference>
<dbReference type="Gene3D" id="1.10.10.10">
    <property type="entry name" value="Winged helix-like DNA-binding domain superfamily/Winged helix DNA-binding domain"/>
    <property type="match status" value="1"/>
</dbReference>
<dbReference type="Pfam" id="PF01047">
    <property type="entry name" value="MarR"/>
    <property type="match status" value="1"/>
</dbReference>
<dbReference type="InterPro" id="IPR039422">
    <property type="entry name" value="MarR/SlyA-like"/>
</dbReference>
<organism evidence="3 4">
    <name type="scientific">Cohnella hongkongensis</name>
    <dbReference type="NCBI Taxonomy" id="178337"/>
    <lineage>
        <taxon>Bacteria</taxon>
        <taxon>Bacillati</taxon>
        <taxon>Bacillota</taxon>
        <taxon>Bacilli</taxon>
        <taxon>Bacillales</taxon>
        <taxon>Paenibacillaceae</taxon>
        <taxon>Cohnella</taxon>
    </lineage>
</organism>
<keyword evidence="4" id="KW-1185">Reference proteome</keyword>
<dbReference type="EMBL" id="JBHSEP010000029">
    <property type="protein sequence ID" value="MFC4601721.1"/>
    <property type="molecule type" value="Genomic_DNA"/>
</dbReference>
<dbReference type="PROSITE" id="PS50995">
    <property type="entry name" value="HTH_MARR_2"/>
    <property type="match status" value="1"/>
</dbReference>
<evidence type="ECO:0000313" key="4">
    <source>
        <dbReference type="Proteomes" id="UP001596028"/>
    </source>
</evidence>
<dbReference type="SMART" id="SM00347">
    <property type="entry name" value="HTH_MARR"/>
    <property type="match status" value="1"/>
</dbReference>
<dbReference type="RefSeq" id="WP_378102162.1">
    <property type="nucleotide sequence ID" value="NZ_JBHSEP010000029.1"/>
</dbReference>
<dbReference type="PANTHER" id="PTHR33164">
    <property type="entry name" value="TRANSCRIPTIONAL REGULATOR, MARR FAMILY"/>
    <property type="match status" value="1"/>
</dbReference>
<dbReference type="Proteomes" id="UP001596028">
    <property type="component" value="Unassembled WGS sequence"/>
</dbReference>
<dbReference type="SUPFAM" id="SSF46785">
    <property type="entry name" value="Winged helix' DNA-binding domain"/>
    <property type="match status" value="1"/>
</dbReference>
<dbReference type="InterPro" id="IPR036388">
    <property type="entry name" value="WH-like_DNA-bd_sf"/>
</dbReference>
<keyword evidence="1" id="KW-0238">DNA-binding</keyword>
<name>A0ABV9FI98_9BACL</name>
<evidence type="ECO:0000256" key="1">
    <source>
        <dbReference type="ARBA" id="ARBA00023125"/>
    </source>
</evidence>
<gene>
    <name evidence="3" type="ORF">ACFO3S_26015</name>
</gene>
<dbReference type="PRINTS" id="PR00598">
    <property type="entry name" value="HTHMARR"/>
</dbReference>
<protein>
    <submittedName>
        <fullName evidence="3">MarR family winged helix-turn-helix transcriptional regulator</fullName>
    </submittedName>
</protein>